<dbReference type="Proteomes" id="UP000316142">
    <property type="component" value="Unassembled WGS sequence"/>
</dbReference>
<accession>A0ABY2Z5S1</accession>
<comment type="caution">
    <text evidence="1">The sequence shown here is derived from an EMBL/GenBank/DDBJ whole genome shotgun (WGS) entry which is preliminary data.</text>
</comment>
<reference evidence="1 2" key="1">
    <citation type="submission" date="2019-06" db="EMBL/GenBank/DDBJ databases">
        <title>Taxogenomics and systematics of the genus Pantoea.</title>
        <authorList>
            <person name="Tambong J.T."/>
        </authorList>
    </citation>
    <scope>NUCLEOTIDE SEQUENCE [LARGE SCALE GENOMIC DNA]</scope>
    <source>
        <strain evidence="1 2">LMG 2558</strain>
    </source>
</reference>
<keyword evidence="2" id="KW-1185">Reference proteome</keyword>
<protein>
    <submittedName>
        <fullName evidence="1">Uncharacterized protein</fullName>
    </submittedName>
</protein>
<dbReference type="EMBL" id="VHIZ01000051">
    <property type="protein sequence ID" value="TPV23648.1"/>
    <property type="molecule type" value="Genomic_DNA"/>
</dbReference>
<gene>
    <name evidence="1" type="ORF">FJW00_14935</name>
</gene>
<dbReference type="RefSeq" id="WP_140924690.1">
    <property type="nucleotide sequence ID" value="NZ_VHIZ01000051.1"/>
</dbReference>
<proteinExistence type="predicted"/>
<name>A0ABY2Z5S1_9GAMM</name>
<sequence length="72" mass="8380">MSRSELKQAILSRCREVLATRERNKVCSICWFPEEWPCEDVWLALQEMRQAGIISCTRGSSTMEDGFLLNIR</sequence>
<evidence type="ECO:0000313" key="2">
    <source>
        <dbReference type="Proteomes" id="UP000316142"/>
    </source>
</evidence>
<evidence type="ECO:0000313" key="1">
    <source>
        <dbReference type="EMBL" id="TPV23648.1"/>
    </source>
</evidence>
<organism evidence="1 2">
    <name type="scientific">Pantoea anthophila</name>
    <dbReference type="NCBI Taxonomy" id="470931"/>
    <lineage>
        <taxon>Bacteria</taxon>
        <taxon>Pseudomonadati</taxon>
        <taxon>Pseudomonadota</taxon>
        <taxon>Gammaproteobacteria</taxon>
        <taxon>Enterobacterales</taxon>
        <taxon>Erwiniaceae</taxon>
        <taxon>Pantoea</taxon>
    </lineage>
</organism>